<dbReference type="EMBL" id="WPOO01000012">
    <property type="protein sequence ID" value="MVN59131.1"/>
    <property type="molecule type" value="Genomic_DNA"/>
</dbReference>
<keyword evidence="1" id="KW-1133">Transmembrane helix</keyword>
<gene>
    <name evidence="2" type="ORF">GO707_07840</name>
</gene>
<dbReference type="Proteomes" id="UP000488839">
    <property type="component" value="Unassembled WGS sequence"/>
</dbReference>
<reference evidence="2 3" key="1">
    <citation type="submission" date="2019-11" db="EMBL/GenBank/DDBJ databases">
        <title>Whole genome shotgun sequencing (WGS) data from Adlercreutzia equolifaciens ResAG-91, Eggerthella lenta MRI-F36, MRI-F37, MRI-F40, ResAG-49, ResAG-88, ResAG-121, ResAG-145, and Gordonibacter sp. ResAG-5, ResAG-26, ResAG-43, ResAG-50, ResAG-59.</title>
        <authorList>
            <person name="Stoll D.A."/>
            <person name="Danylec N."/>
            <person name="Franz C.M.A.P."/>
            <person name="Huch M."/>
        </authorList>
    </citation>
    <scope>NUCLEOTIDE SEQUENCE [LARGE SCALE GENOMIC DNA]</scope>
    <source>
        <strain evidence="2 3">ResAG-91</strain>
    </source>
</reference>
<comment type="caution">
    <text evidence="2">The sequence shown here is derived from an EMBL/GenBank/DDBJ whole genome shotgun (WGS) entry which is preliminary data.</text>
</comment>
<organism evidence="2 3">
    <name type="scientific">Adlercreutzia rubneri</name>
    <dbReference type="NCBI Taxonomy" id="2916441"/>
    <lineage>
        <taxon>Bacteria</taxon>
        <taxon>Bacillati</taxon>
        <taxon>Actinomycetota</taxon>
        <taxon>Coriobacteriia</taxon>
        <taxon>Eggerthellales</taxon>
        <taxon>Eggerthellaceae</taxon>
        <taxon>Adlercreutzia</taxon>
    </lineage>
</organism>
<sequence length="131" mass="13410">MKKTVPLDKIVETVASLGVPGLMLLTALGGSGLTGAAAITTALGSLGPGGMIGGVATLGVALLLVRGISEFGFDAILSNVVKQLYKQGETKETIKQKIEGYHVAKSLRFKLVGMLDSLPEEETASQALAVA</sequence>
<feature type="transmembrane region" description="Helical" evidence="1">
    <location>
        <begin position="46"/>
        <end position="65"/>
    </location>
</feature>
<dbReference type="AlphaFoldDB" id="A0A7K1T6H7"/>
<proteinExistence type="predicted"/>
<dbReference type="RefSeq" id="WP_114540167.1">
    <property type="nucleotide sequence ID" value="NZ_JARFIT010000005.1"/>
</dbReference>
<keyword evidence="3" id="KW-1185">Reference proteome</keyword>
<evidence type="ECO:0000256" key="1">
    <source>
        <dbReference type="SAM" id="Phobius"/>
    </source>
</evidence>
<name>A0A7K1T6H7_9ACTN</name>
<keyword evidence="1" id="KW-0812">Transmembrane</keyword>
<accession>A0A7K1T6H7</accession>
<protein>
    <submittedName>
        <fullName evidence="2">Uncharacterized protein</fullName>
    </submittedName>
</protein>
<keyword evidence="1" id="KW-0472">Membrane</keyword>
<evidence type="ECO:0000313" key="2">
    <source>
        <dbReference type="EMBL" id="MVN59131.1"/>
    </source>
</evidence>
<evidence type="ECO:0000313" key="3">
    <source>
        <dbReference type="Proteomes" id="UP000488839"/>
    </source>
</evidence>